<comment type="similarity">
    <text evidence="2">Belongs to the glycosyl hydrolase 51 family.</text>
</comment>
<dbReference type="Pfam" id="PF22848">
    <property type="entry name" value="ASD1_dom"/>
    <property type="match status" value="1"/>
</dbReference>
<reference evidence="10" key="2">
    <citation type="submission" date="2020-09" db="EMBL/GenBank/DDBJ databases">
        <authorList>
            <person name="Sun Q."/>
            <person name="Ohkuma M."/>
        </authorList>
    </citation>
    <scope>NUCLEOTIDE SEQUENCE</scope>
    <source>
        <strain evidence="10">JCM 19831</strain>
    </source>
</reference>
<dbReference type="Gene3D" id="2.60.120.260">
    <property type="entry name" value="Galactose-binding domain-like"/>
    <property type="match status" value="1"/>
</dbReference>
<evidence type="ECO:0000259" key="9">
    <source>
        <dbReference type="SMART" id="SM00813"/>
    </source>
</evidence>
<proteinExistence type="inferred from homology"/>
<dbReference type="PANTHER" id="PTHR43576">
    <property type="entry name" value="ALPHA-L-ARABINOFURANOSIDASE C-RELATED"/>
    <property type="match status" value="1"/>
</dbReference>
<dbReference type="Gene3D" id="2.60.40.1120">
    <property type="entry name" value="Carboxypeptidase-like, regulatory domain"/>
    <property type="match status" value="1"/>
</dbReference>
<gene>
    <name evidence="10" type="ORF">GCM10007977_000730</name>
</gene>
<dbReference type="SUPFAM" id="SSF51445">
    <property type="entry name" value="(Trans)glycosidases"/>
    <property type="match status" value="1"/>
</dbReference>
<dbReference type="InterPro" id="IPR008979">
    <property type="entry name" value="Galactose-bd-like_sf"/>
</dbReference>
<dbReference type="Gene3D" id="3.20.20.80">
    <property type="entry name" value="Glycosidases"/>
    <property type="match status" value="1"/>
</dbReference>
<evidence type="ECO:0000313" key="10">
    <source>
        <dbReference type="EMBL" id="GGM03204.1"/>
    </source>
</evidence>
<sequence length="1304" mass="137197">MHRHRPLLRTLSVLCLVAAVTAIPESAAAVGANVISVDASAPIGVVQPGVTGQMMEWASDEMNGAWAERVADRSFETERVTSARSTLYDGFNGSALDASRWTPMSLDGAPAGTVAVTGGSALVTAGAPGRYGIMSNPVPESRYATVSVETRIISYTGANAIMSVYGGTGAGDFSHFAEFAIEGGVLKVFADGQPAWTGGAATTPATLRVDVSGLAGTARTLGFYYNGTLVHTLSGFTGLPGTYRAFLYGWSGAVTADYLTMTPDATYDAFEGTALSPRWTPTRLEGATNGTVAVGGGTLTVTGGPNSRYGVLSDHIRNSSTDWTTIDARLTGLSGTNGLLDIYGGTGAGDFSKFMEFGVEAGVARVFTSDGTGNFTGGAVTLPATLTVQISPYWSNGRLFRFYLNGTKVHELATRFDVPAPDFRLFLYGYGTSTTTWDSVSVRQVHMLDRWDNHFEGGPGISAAWTNSTLAGGWGTSSMSNSEMVINGAANSRYGIMSQPVAEADAYDYTVEAKLDSYTGTNGLLNIYGGTGRGDFSKYVEFGVEGGTLRVFGDGVAPWTGPAISLPVVLRIEVGRWTGGGRTLNFFANGRLAYSLTATTAVPNGDYSAFLYGWGTSVTKWDYLTWWRTDGWAEDGYADQAVYSQDRTGYNGTYAQRIDITQHTTGRKGLSQGAIAVTAGRAYQVSAYLKQTALSSPVTVTLGPDVGDSASYPAYASATFSGVGSGWTKFTATLTPTTTDAYAKLFLGTAGTGTLWIDMVSVMPLDPAEVTLGGWRKDFVDALTALKPGAIRWPGGIIADSYTFTDGIGPRDNRPPMHYNQWDALWLTNDVGTDEVLALAAALAIPVYLNVNWGRGTPATAANWVEYTNGSAATTYGAQRAANGRSQPWNVHTWEIGNEVWGSWTPGWTSAANYAASYNTFRDAMAAKDPTIAFIAEGGDGTNNDQTWNTTVLTTSGSRMDHLSVHYYSPQPLPANYDNLTVYRASVGAPTVIGDRMATATDTILASGGGRDIKLAVTEHNAMYFNEEHRRTRTLEGALQEAGLLNLFMRRADANELNGASALVNFWDGSAIRLANRGSFVTPGYLVQQLAATKRGPLLLDTAVTGPTYNAPALGNLPARSGVAMLDVTTTRSADGTKLYLSVVNRDPAAVQTSTINLAGAGTIGSTASVATVTSPGYLDQNTWQNPGLIQTATSTITGVGASFDYTFPAHSYTVITVTIGASPVSAPTIIGRVTTTGGAPISGVTVNAGGGLTGTTDAAGYYRITAPVGTYTLTASKAGYTTKVRTAVEVSTLGATPLPLRLS</sequence>
<dbReference type="GO" id="GO:0046556">
    <property type="term" value="F:alpha-L-arabinofuranosidase activity"/>
    <property type="evidence" value="ECO:0007669"/>
    <property type="project" value="UniProtKB-EC"/>
</dbReference>
<evidence type="ECO:0000256" key="3">
    <source>
        <dbReference type="ARBA" id="ARBA00011165"/>
    </source>
</evidence>
<dbReference type="SMART" id="SM00813">
    <property type="entry name" value="Alpha-L-AF_C"/>
    <property type="match status" value="1"/>
</dbReference>
<organism evidence="10 11">
    <name type="scientific">Dactylosporangium sucinum</name>
    <dbReference type="NCBI Taxonomy" id="1424081"/>
    <lineage>
        <taxon>Bacteria</taxon>
        <taxon>Bacillati</taxon>
        <taxon>Actinomycetota</taxon>
        <taxon>Actinomycetes</taxon>
        <taxon>Micromonosporales</taxon>
        <taxon>Micromonosporaceae</taxon>
        <taxon>Dactylosporangium</taxon>
    </lineage>
</organism>
<dbReference type="InterPro" id="IPR010720">
    <property type="entry name" value="Alpha-L-AF_C"/>
</dbReference>
<dbReference type="RefSeq" id="WP_190247634.1">
    <property type="nucleotide sequence ID" value="NZ_BMPI01000001.1"/>
</dbReference>
<evidence type="ECO:0000256" key="2">
    <source>
        <dbReference type="ARBA" id="ARBA00007186"/>
    </source>
</evidence>
<feature type="chain" id="PRO_5039697725" description="non-reducing end alpha-L-arabinofuranosidase" evidence="8">
    <location>
        <begin position="28"/>
        <end position="1304"/>
    </location>
</feature>
<keyword evidence="5" id="KW-0378">Hydrolase</keyword>
<reference evidence="10" key="1">
    <citation type="journal article" date="2014" name="Int. J. Syst. Evol. Microbiol.">
        <title>Complete genome sequence of Corynebacterium casei LMG S-19264T (=DSM 44701T), isolated from a smear-ripened cheese.</title>
        <authorList>
            <consortium name="US DOE Joint Genome Institute (JGI-PGF)"/>
            <person name="Walter F."/>
            <person name="Albersmeier A."/>
            <person name="Kalinowski J."/>
            <person name="Ruckert C."/>
        </authorList>
    </citation>
    <scope>NUCLEOTIDE SEQUENCE</scope>
    <source>
        <strain evidence="10">JCM 19831</strain>
    </source>
</reference>
<keyword evidence="8" id="KW-0732">Signal</keyword>
<dbReference type="EC" id="3.2.1.55" evidence="4"/>
<evidence type="ECO:0000313" key="11">
    <source>
        <dbReference type="Proteomes" id="UP000642070"/>
    </source>
</evidence>
<keyword evidence="6" id="KW-0119">Carbohydrate metabolism</keyword>
<evidence type="ECO:0000256" key="8">
    <source>
        <dbReference type="SAM" id="SignalP"/>
    </source>
</evidence>
<dbReference type="GO" id="GO:0046373">
    <property type="term" value="P:L-arabinose metabolic process"/>
    <property type="evidence" value="ECO:0007669"/>
    <property type="project" value="InterPro"/>
</dbReference>
<dbReference type="Proteomes" id="UP000642070">
    <property type="component" value="Unassembled WGS sequence"/>
</dbReference>
<keyword evidence="11" id="KW-1185">Reference proteome</keyword>
<dbReference type="Pfam" id="PF02018">
    <property type="entry name" value="CBM_4_9"/>
    <property type="match status" value="1"/>
</dbReference>
<accession>A0A917SXZ1</accession>
<dbReference type="EMBL" id="BMPI01000001">
    <property type="protein sequence ID" value="GGM03204.1"/>
    <property type="molecule type" value="Genomic_DNA"/>
</dbReference>
<comment type="subunit">
    <text evidence="3">Homohexamer; trimer of dimers.</text>
</comment>
<dbReference type="SUPFAM" id="SSF51011">
    <property type="entry name" value="Glycosyl hydrolase domain"/>
    <property type="match status" value="1"/>
</dbReference>
<dbReference type="Pfam" id="PF06964">
    <property type="entry name" value="Alpha-L-AF_C"/>
    <property type="match status" value="1"/>
</dbReference>
<evidence type="ECO:0000256" key="5">
    <source>
        <dbReference type="ARBA" id="ARBA00022801"/>
    </source>
</evidence>
<evidence type="ECO:0000256" key="4">
    <source>
        <dbReference type="ARBA" id="ARBA00012670"/>
    </source>
</evidence>
<dbReference type="PANTHER" id="PTHR43576:SF2">
    <property type="entry name" value="INTRACELLULAR EXO-ALPHA-L-ARABINOFURANOSIDASE 2"/>
    <property type="match status" value="1"/>
</dbReference>
<dbReference type="GO" id="GO:0000272">
    <property type="term" value="P:polysaccharide catabolic process"/>
    <property type="evidence" value="ECO:0007669"/>
    <property type="project" value="TreeGrafter"/>
</dbReference>
<protein>
    <recommendedName>
        <fullName evidence="4">non-reducing end alpha-L-arabinofuranosidase</fullName>
        <ecNumber evidence="4">3.2.1.55</ecNumber>
    </recommendedName>
</protein>
<dbReference type="Gene3D" id="2.60.40.1180">
    <property type="entry name" value="Golgi alpha-mannosidase II"/>
    <property type="match status" value="1"/>
</dbReference>
<evidence type="ECO:0000256" key="1">
    <source>
        <dbReference type="ARBA" id="ARBA00001462"/>
    </source>
</evidence>
<dbReference type="InterPro" id="IPR008969">
    <property type="entry name" value="CarboxyPept-like_regulatory"/>
</dbReference>
<name>A0A917SXZ1_9ACTN</name>
<dbReference type="InterPro" id="IPR017853">
    <property type="entry name" value="GH"/>
</dbReference>
<keyword evidence="7" id="KW-0326">Glycosidase</keyword>
<dbReference type="InterPro" id="IPR055235">
    <property type="entry name" value="ASD1_cat"/>
</dbReference>
<dbReference type="SUPFAM" id="SSF49464">
    <property type="entry name" value="Carboxypeptidase regulatory domain-like"/>
    <property type="match status" value="1"/>
</dbReference>
<feature type="signal peptide" evidence="8">
    <location>
        <begin position="1"/>
        <end position="27"/>
    </location>
</feature>
<dbReference type="InterPro" id="IPR003305">
    <property type="entry name" value="CenC_carb-bd"/>
</dbReference>
<dbReference type="InterPro" id="IPR013780">
    <property type="entry name" value="Glyco_hydro_b"/>
</dbReference>
<comment type="catalytic activity">
    <reaction evidence="1">
        <text>Hydrolysis of terminal non-reducing alpha-L-arabinofuranoside residues in alpha-L-arabinosides.</text>
        <dbReference type="EC" id="3.2.1.55"/>
    </reaction>
</comment>
<evidence type="ECO:0000256" key="6">
    <source>
        <dbReference type="ARBA" id="ARBA00023277"/>
    </source>
</evidence>
<evidence type="ECO:0000256" key="7">
    <source>
        <dbReference type="ARBA" id="ARBA00023295"/>
    </source>
</evidence>
<feature type="domain" description="Alpha-L-arabinofuranosidase C-terminal" evidence="9">
    <location>
        <begin position="1018"/>
        <end position="1212"/>
    </location>
</feature>
<dbReference type="SUPFAM" id="SSF49785">
    <property type="entry name" value="Galactose-binding domain-like"/>
    <property type="match status" value="1"/>
</dbReference>
<comment type="caution">
    <text evidence="10">The sequence shown here is derived from an EMBL/GenBank/DDBJ whole genome shotgun (WGS) entry which is preliminary data.</text>
</comment>
<dbReference type="Pfam" id="PF13620">
    <property type="entry name" value="CarboxypepD_reg"/>
    <property type="match status" value="1"/>
</dbReference>